<dbReference type="GO" id="GO:0019104">
    <property type="term" value="F:DNA N-glycosylase activity"/>
    <property type="evidence" value="ECO:0007669"/>
    <property type="project" value="UniProtKB-ARBA"/>
</dbReference>
<evidence type="ECO:0000256" key="9">
    <source>
        <dbReference type="ARBA" id="ARBA00023239"/>
    </source>
</evidence>
<dbReference type="Gene3D" id="1.10.340.30">
    <property type="entry name" value="Hypothetical protein, domain 2"/>
    <property type="match status" value="1"/>
</dbReference>
<organism evidence="12 13">
    <name type="scientific">Cirrhinus mrigala</name>
    <name type="common">Mrigala</name>
    <dbReference type="NCBI Taxonomy" id="683832"/>
    <lineage>
        <taxon>Eukaryota</taxon>
        <taxon>Metazoa</taxon>
        <taxon>Chordata</taxon>
        <taxon>Craniata</taxon>
        <taxon>Vertebrata</taxon>
        <taxon>Euteleostomi</taxon>
        <taxon>Actinopterygii</taxon>
        <taxon>Neopterygii</taxon>
        <taxon>Teleostei</taxon>
        <taxon>Ostariophysi</taxon>
        <taxon>Cypriniformes</taxon>
        <taxon>Cyprinidae</taxon>
        <taxon>Labeoninae</taxon>
        <taxon>Labeonini</taxon>
        <taxon>Cirrhinus</taxon>
    </lineage>
</organism>
<keyword evidence="4" id="KW-0227">DNA damage</keyword>
<keyword evidence="3" id="KW-0479">Metal-binding</keyword>
<dbReference type="GO" id="GO:0046872">
    <property type="term" value="F:metal ion binding"/>
    <property type="evidence" value="ECO:0007669"/>
    <property type="project" value="UniProtKB-KW"/>
</dbReference>
<reference evidence="12 13" key="1">
    <citation type="submission" date="2024-05" db="EMBL/GenBank/DDBJ databases">
        <title>Genome sequencing and assembly of Indian major carp, Cirrhinus mrigala (Hamilton, 1822).</title>
        <authorList>
            <person name="Mohindra V."/>
            <person name="Chowdhury L.M."/>
            <person name="Lal K."/>
            <person name="Jena J.K."/>
        </authorList>
    </citation>
    <scope>NUCLEOTIDE SEQUENCE [LARGE SCALE GENOMIC DNA]</scope>
    <source>
        <strain evidence="12">CM1030</strain>
        <tissue evidence="12">Blood</tissue>
    </source>
</reference>
<evidence type="ECO:0000256" key="3">
    <source>
        <dbReference type="ARBA" id="ARBA00022723"/>
    </source>
</evidence>
<dbReference type="GO" id="GO:0140078">
    <property type="term" value="F:class I DNA-(apurinic or apyrimidinic site) endonuclease activity"/>
    <property type="evidence" value="ECO:0007669"/>
    <property type="project" value="UniProtKB-EC"/>
</dbReference>
<dbReference type="AlphaFoldDB" id="A0ABD0RWA3"/>
<evidence type="ECO:0000256" key="6">
    <source>
        <dbReference type="ARBA" id="ARBA00023004"/>
    </source>
</evidence>
<gene>
    <name evidence="12" type="ORF">M9458_000856</name>
</gene>
<proteinExistence type="predicted"/>
<dbReference type="FunFam" id="1.10.340.30:FF:000005">
    <property type="entry name" value="Endonuclease III-like protein 1"/>
    <property type="match status" value="1"/>
</dbReference>
<keyword evidence="6" id="KW-0408">Iron</keyword>
<keyword evidence="9" id="KW-0456">Lyase</keyword>
<feature type="domain" description="HhH-GPD" evidence="11">
    <location>
        <begin position="72"/>
        <end position="170"/>
    </location>
</feature>
<keyword evidence="5" id="KW-0378">Hydrolase</keyword>
<evidence type="ECO:0000259" key="11">
    <source>
        <dbReference type="SMART" id="SM00478"/>
    </source>
</evidence>
<evidence type="ECO:0000256" key="2">
    <source>
        <dbReference type="ARBA" id="ARBA00022485"/>
    </source>
</evidence>
<keyword evidence="10" id="KW-0326">Glycosidase</keyword>
<dbReference type="SMART" id="SM00478">
    <property type="entry name" value="ENDO3c"/>
    <property type="match status" value="1"/>
</dbReference>
<evidence type="ECO:0000313" key="13">
    <source>
        <dbReference type="Proteomes" id="UP001529510"/>
    </source>
</evidence>
<evidence type="ECO:0000256" key="4">
    <source>
        <dbReference type="ARBA" id="ARBA00022763"/>
    </source>
</evidence>
<evidence type="ECO:0000256" key="10">
    <source>
        <dbReference type="ARBA" id="ARBA00023295"/>
    </source>
</evidence>
<dbReference type="InterPro" id="IPR004036">
    <property type="entry name" value="Endonuclease-III-like_CS2"/>
</dbReference>
<evidence type="ECO:0000313" key="12">
    <source>
        <dbReference type="EMBL" id="KAL0202838.1"/>
    </source>
</evidence>
<dbReference type="InterPro" id="IPR003265">
    <property type="entry name" value="HhH-GPD_domain"/>
</dbReference>
<evidence type="ECO:0000256" key="5">
    <source>
        <dbReference type="ARBA" id="ARBA00022801"/>
    </source>
</evidence>
<dbReference type="GO" id="GO:0051539">
    <property type="term" value="F:4 iron, 4 sulfur cluster binding"/>
    <property type="evidence" value="ECO:0007669"/>
    <property type="project" value="UniProtKB-KW"/>
</dbReference>
<dbReference type="PROSITE" id="PS01155">
    <property type="entry name" value="ENDONUCLEASE_III_2"/>
    <property type="match status" value="1"/>
</dbReference>
<dbReference type="Proteomes" id="UP001529510">
    <property type="component" value="Unassembled WGS sequence"/>
</dbReference>
<dbReference type="PANTHER" id="PTHR43286:SF1">
    <property type="entry name" value="ENDONUCLEASE III-LIKE PROTEIN 1"/>
    <property type="match status" value="1"/>
</dbReference>
<keyword evidence="8" id="KW-0234">DNA repair</keyword>
<dbReference type="SUPFAM" id="SSF48150">
    <property type="entry name" value="DNA-glycosylase"/>
    <property type="match status" value="1"/>
</dbReference>
<name>A0ABD0RWA3_CIRMR</name>
<keyword evidence="13" id="KW-1185">Reference proteome</keyword>
<comment type="caution">
    <text evidence="12">The sequence shown here is derived from an EMBL/GenBank/DDBJ whole genome shotgun (WGS) entry which is preliminary data.</text>
</comment>
<feature type="non-terminal residue" evidence="12">
    <location>
        <position position="1"/>
    </location>
</feature>
<evidence type="ECO:0000256" key="8">
    <source>
        <dbReference type="ARBA" id="ARBA00023204"/>
    </source>
</evidence>
<dbReference type="PANTHER" id="PTHR43286">
    <property type="entry name" value="ENDONUCLEASE III-LIKE PROTEIN 1"/>
    <property type="match status" value="1"/>
</dbReference>
<accession>A0ABD0RWA3</accession>
<dbReference type="InterPro" id="IPR011257">
    <property type="entry name" value="DNA_glycosylase"/>
</dbReference>
<sequence>KPRRGRVKVEYEDEEGAELQLKRERWEPRDWRAQLSFIREMRSKRDAPVDQMGAEKCYDTEAPPEVLISLMLSSQTKDHVTAGAMQRLRERELSVDAVLKMDDETLGKLIYPVGFWRTKVKYIKQATALIQQEFGGDIPDTLEGLMRLPGVGPKMAHLAMDIAWNRVSGI</sequence>
<feature type="non-terminal residue" evidence="12">
    <location>
        <position position="170"/>
    </location>
</feature>
<protein>
    <recommendedName>
        <fullName evidence="1">DNA-(apurinic or apyrimidinic site) lyase</fullName>
        <ecNumber evidence="1">4.2.99.18</ecNumber>
    </recommendedName>
</protein>
<dbReference type="Pfam" id="PF00730">
    <property type="entry name" value="HhH-GPD"/>
    <property type="match status" value="1"/>
</dbReference>
<dbReference type="GO" id="GO:0006289">
    <property type="term" value="P:nucleotide-excision repair"/>
    <property type="evidence" value="ECO:0007669"/>
    <property type="project" value="UniProtKB-ARBA"/>
</dbReference>
<dbReference type="EC" id="4.2.99.18" evidence="1"/>
<evidence type="ECO:0000256" key="1">
    <source>
        <dbReference type="ARBA" id="ARBA00012720"/>
    </source>
</evidence>
<keyword evidence="7" id="KW-0411">Iron-sulfur</keyword>
<dbReference type="EMBL" id="JAMKFB020000001">
    <property type="protein sequence ID" value="KAL0202838.1"/>
    <property type="molecule type" value="Genomic_DNA"/>
</dbReference>
<keyword evidence="2" id="KW-0004">4Fe-4S</keyword>
<evidence type="ECO:0000256" key="7">
    <source>
        <dbReference type="ARBA" id="ARBA00023014"/>
    </source>
</evidence>
<dbReference type="CDD" id="cd00056">
    <property type="entry name" value="ENDO3c"/>
    <property type="match status" value="1"/>
</dbReference>